<dbReference type="InterPro" id="IPR008948">
    <property type="entry name" value="L-Aspartase-like"/>
</dbReference>
<dbReference type="PRINTS" id="PR00145">
    <property type="entry name" value="ARGSUCLYASE"/>
</dbReference>
<keyword evidence="3" id="KW-0055">Arginine biosynthesis</keyword>
<dbReference type="Proteomes" id="UP000681027">
    <property type="component" value="Unassembled WGS sequence"/>
</dbReference>
<dbReference type="PRINTS" id="PR00149">
    <property type="entry name" value="FUMRATELYASE"/>
</dbReference>
<name>A0ABS5NZH3_9BACI</name>
<dbReference type="SUPFAM" id="SSF48557">
    <property type="entry name" value="L-aspartase-like"/>
    <property type="match status" value="1"/>
</dbReference>
<gene>
    <name evidence="7" type="ORF">KHA94_24360</name>
</gene>
<proteinExistence type="predicted"/>
<dbReference type="PANTHER" id="PTHR43814:SF1">
    <property type="entry name" value="ARGININOSUCCINATE LYASE"/>
    <property type="match status" value="1"/>
</dbReference>
<dbReference type="Gene3D" id="1.20.200.10">
    <property type="entry name" value="Fumarase/aspartase (Central domain)"/>
    <property type="match status" value="1"/>
</dbReference>
<dbReference type="InterPro" id="IPR000362">
    <property type="entry name" value="Fumarate_lyase_fam"/>
</dbReference>
<dbReference type="PANTHER" id="PTHR43814">
    <property type="entry name" value="ARGININOSUCCINATE LYASE"/>
    <property type="match status" value="1"/>
</dbReference>
<sequence>MEGAYEDIHSFVEMNLTKRIGETGKKLHTARSRNDQVSVDMRLYAKQKAREVMTALQQLIDSLHDKADNNNVIMPGYTHLQRAQVVTFSHHLGAYAQMFSRDKKRMSNAIDILDENPLGCGALAGTPII</sequence>
<reference evidence="7 8" key="1">
    <citation type="submission" date="2021-05" db="EMBL/GenBank/DDBJ databases">
        <title>Novel Bacillus species.</title>
        <authorList>
            <person name="Liu G."/>
        </authorList>
    </citation>
    <scope>NUCLEOTIDE SEQUENCE [LARGE SCALE GENOMIC DNA]</scope>
    <source>
        <strain evidence="7 8">FJAT-49705</strain>
    </source>
</reference>
<dbReference type="EC" id="4.3.2.1" evidence="2"/>
<dbReference type="InterPro" id="IPR022761">
    <property type="entry name" value="Fumarate_lyase_N"/>
</dbReference>
<evidence type="ECO:0000256" key="5">
    <source>
        <dbReference type="ARBA" id="ARBA00023239"/>
    </source>
</evidence>
<feature type="domain" description="Fumarate lyase N-terminal" evidence="6">
    <location>
        <begin position="6"/>
        <end position="128"/>
    </location>
</feature>
<accession>A0ABS5NZH3</accession>
<evidence type="ECO:0000256" key="3">
    <source>
        <dbReference type="ARBA" id="ARBA00022571"/>
    </source>
</evidence>
<dbReference type="EMBL" id="JAGYPM010000009">
    <property type="protein sequence ID" value="MBS4193228.1"/>
    <property type="molecule type" value="Genomic_DNA"/>
</dbReference>
<protein>
    <recommendedName>
        <fullName evidence="2">argininosuccinate lyase</fullName>
        <ecNumber evidence="2">4.3.2.1</ecNumber>
    </recommendedName>
</protein>
<keyword evidence="5" id="KW-0456">Lyase</keyword>
<keyword evidence="8" id="KW-1185">Reference proteome</keyword>
<comment type="pathway">
    <text evidence="1">Amino-acid biosynthesis; L-arginine biosynthesis; L-arginine from L-ornithine and carbamoyl phosphate: step 3/3.</text>
</comment>
<evidence type="ECO:0000256" key="2">
    <source>
        <dbReference type="ARBA" id="ARBA00012338"/>
    </source>
</evidence>
<evidence type="ECO:0000256" key="1">
    <source>
        <dbReference type="ARBA" id="ARBA00004941"/>
    </source>
</evidence>
<comment type="caution">
    <text evidence="7">The sequence shown here is derived from an EMBL/GenBank/DDBJ whole genome shotgun (WGS) entry which is preliminary data.</text>
</comment>
<dbReference type="Gene3D" id="1.10.275.10">
    <property type="entry name" value="Fumarase/aspartase (N-terminal domain)"/>
    <property type="match status" value="1"/>
</dbReference>
<dbReference type="InterPro" id="IPR024083">
    <property type="entry name" value="Fumarase/histidase_N"/>
</dbReference>
<evidence type="ECO:0000259" key="6">
    <source>
        <dbReference type="Pfam" id="PF00206"/>
    </source>
</evidence>
<evidence type="ECO:0000256" key="4">
    <source>
        <dbReference type="ARBA" id="ARBA00022605"/>
    </source>
</evidence>
<keyword evidence="4" id="KW-0028">Amino-acid biosynthesis</keyword>
<dbReference type="Pfam" id="PF00206">
    <property type="entry name" value="Lyase_1"/>
    <property type="match status" value="1"/>
</dbReference>
<evidence type="ECO:0000313" key="7">
    <source>
        <dbReference type="EMBL" id="MBS4193228.1"/>
    </source>
</evidence>
<dbReference type="RefSeq" id="WP_213104660.1">
    <property type="nucleotide sequence ID" value="NZ_JAGYPM010000009.1"/>
</dbReference>
<organism evidence="7 8">
    <name type="scientific">Cytobacillus citreus</name>
    <dbReference type="NCBI Taxonomy" id="2833586"/>
    <lineage>
        <taxon>Bacteria</taxon>
        <taxon>Bacillati</taxon>
        <taxon>Bacillota</taxon>
        <taxon>Bacilli</taxon>
        <taxon>Bacillales</taxon>
        <taxon>Bacillaceae</taxon>
        <taxon>Cytobacillus</taxon>
    </lineage>
</organism>
<evidence type="ECO:0000313" key="8">
    <source>
        <dbReference type="Proteomes" id="UP000681027"/>
    </source>
</evidence>
<dbReference type="InterPro" id="IPR009049">
    <property type="entry name" value="Argininosuccinate_lyase"/>
</dbReference>